<reference evidence="1 2" key="1">
    <citation type="submission" date="2023-07" db="EMBL/GenBank/DDBJ databases">
        <title>Genomic Encyclopedia of Type Strains, Phase IV (KMG-IV): sequencing the most valuable type-strain genomes for metagenomic binning, comparative biology and taxonomic classification.</title>
        <authorList>
            <person name="Goeker M."/>
        </authorList>
    </citation>
    <scope>NUCLEOTIDE SEQUENCE [LARGE SCALE GENOMIC DNA]</scope>
    <source>
        <strain evidence="1 2">DSM 29005</strain>
    </source>
</reference>
<dbReference type="Proteomes" id="UP001234495">
    <property type="component" value="Unassembled WGS sequence"/>
</dbReference>
<sequence>MKVIAEAGLEREKISTSQMKIKTITGLKKKILTTWMKTKIIMELERKGLH</sequence>
<evidence type="ECO:0000313" key="1">
    <source>
        <dbReference type="EMBL" id="MDQ0229313.1"/>
    </source>
</evidence>
<name>A0ABT9ZAP3_9BACI</name>
<keyword evidence="2" id="KW-1185">Reference proteome</keyword>
<evidence type="ECO:0000313" key="2">
    <source>
        <dbReference type="Proteomes" id="UP001234495"/>
    </source>
</evidence>
<dbReference type="EMBL" id="JAUSUD010000002">
    <property type="protein sequence ID" value="MDQ0229313.1"/>
    <property type="molecule type" value="Genomic_DNA"/>
</dbReference>
<comment type="caution">
    <text evidence="1">The sequence shown here is derived from an EMBL/GenBank/DDBJ whole genome shotgun (WGS) entry which is preliminary data.</text>
</comment>
<organism evidence="1 2">
    <name type="scientific">Metabacillus malikii</name>
    <dbReference type="NCBI Taxonomy" id="1504265"/>
    <lineage>
        <taxon>Bacteria</taxon>
        <taxon>Bacillati</taxon>
        <taxon>Bacillota</taxon>
        <taxon>Bacilli</taxon>
        <taxon>Bacillales</taxon>
        <taxon>Bacillaceae</taxon>
        <taxon>Metabacillus</taxon>
    </lineage>
</organism>
<gene>
    <name evidence="1" type="ORF">J2S19_000564</name>
</gene>
<protein>
    <submittedName>
        <fullName evidence="1">Uncharacterized protein</fullName>
    </submittedName>
</protein>
<accession>A0ABT9ZAP3</accession>
<proteinExistence type="predicted"/>